<dbReference type="Pfam" id="PF13676">
    <property type="entry name" value="TIR_2"/>
    <property type="match status" value="1"/>
</dbReference>
<dbReference type="AlphaFoldDB" id="A0A7Y3WHA5"/>
<name>A0A7Y3WHA5_9HYPH</name>
<organism evidence="2 3">
    <name type="scientific">Rhizobium sophorae</name>
    <dbReference type="NCBI Taxonomy" id="1535242"/>
    <lineage>
        <taxon>Bacteria</taxon>
        <taxon>Pseudomonadati</taxon>
        <taxon>Pseudomonadota</taxon>
        <taxon>Alphaproteobacteria</taxon>
        <taxon>Hyphomicrobiales</taxon>
        <taxon>Rhizobiaceae</taxon>
        <taxon>Rhizobium/Agrobacterium group</taxon>
        <taxon>Rhizobium</taxon>
    </lineage>
</organism>
<dbReference type="EMBL" id="JABFCN010000052">
    <property type="protein sequence ID" value="NNU40570.1"/>
    <property type="molecule type" value="Genomic_DNA"/>
</dbReference>
<dbReference type="InterPro" id="IPR000157">
    <property type="entry name" value="TIR_dom"/>
</dbReference>
<dbReference type="Gene3D" id="3.40.50.10140">
    <property type="entry name" value="Toll/interleukin-1 receptor homology (TIR) domain"/>
    <property type="match status" value="1"/>
</dbReference>
<feature type="domain" description="TIR" evidence="1">
    <location>
        <begin position="9"/>
        <end position="127"/>
    </location>
</feature>
<dbReference type="InterPro" id="IPR035897">
    <property type="entry name" value="Toll_tir_struct_dom_sf"/>
</dbReference>
<protein>
    <submittedName>
        <fullName evidence="2">Toll/interleukin-1 receptor domain-containing protein</fullName>
    </submittedName>
</protein>
<dbReference type="Proteomes" id="UP000519972">
    <property type="component" value="Unassembled WGS sequence"/>
</dbReference>
<evidence type="ECO:0000259" key="1">
    <source>
        <dbReference type="Pfam" id="PF13676"/>
    </source>
</evidence>
<proteinExistence type="predicted"/>
<evidence type="ECO:0000313" key="2">
    <source>
        <dbReference type="EMBL" id="NNU40570.1"/>
    </source>
</evidence>
<reference evidence="2 3" key="1">
    <citation type="submission" date="2020-02" db="EMBL/GenBank/DDBJ databases">
        <authorList>
            <person name="Sun Q."/>
        </authorList>
    </citation>
    <scope>NUCLEOTIDE SEQUENCE [LARGE SCALE GENOMIC DNA]</scope>
    <source>
        <strain evidence="2 3">CCBAU 03386</strain>
    </source>
</reference>
<dbReference type="GO" id="GO:0007165">
    <property type="term" value="P:signal transduction"/>
    <property type="evidence" value="ECO:0007669"/>
    <property type="project" value="InterPro"/>
</dbReference>
<sequence>MPEGHQTAVFLSYASEENEIVRSFFEGLSQFNPLLNIDIFFDREVIHAGERLTDKIKDGLRRSEYLIIFLFGTMKPSHSWTGLEVGFYEALMEEDIRLNGSTKRQIIPIFLKELPALFAERKGINLDIDPGDIALPIDQFFERCNAPTGQARQLSTTFRELFNDIASLAESRINDDDTSAQARRKADENTAKRLKIVEESIVPNIMTTVYHSLRKRITERRIEQYFMEFEFPYDVKDGEIIRDEARLLPYGEALEVFGLPGVTGAVSWKRFKDLVQQRTPSTALEILAAVERCVISAISPNEKLDNEQIFRSPKDGRINRMIITRQYTYYDGRVTLHMYIIDLLDLGFAIDENTETILTYISISLKFRSLFLKWGATYSVQEFETISRDRTETVHFIRKFMQQLAIIEEESRIFSLDELQKIKIYSGKLSGKILGENMRLWEERCQALRDASAAMLNLNVEAEFSERAEQWRQAQESFVELTEVLNREFGLRAIKQLSKSFRPMRDGNGD</sequence>
<keyword evidence="3" id="KW-1185">Reference proteome</keyword>
<dbReference type="RefSeq" id="WP_171377925.1">
    <property type="nucleotide sequence ID" value="NZ_JABFCN010000052.1"/>
</dbReference>
<accession>A0A7Y3WHA5</accession>
<keyword evidence="2" id="KW-0675">Receptor</keyword>
<gene>
    <name evidence="2" type="ORF">G9X64_29620</name>
</gene>
<comment type="caution">
    <text evidence="2">The sequence shown here is derived from an EMBL/GenBank/DDBJ whole genome shotgun (WGS) entry which is preliminary data.</text>
</comment>
<dbReference type="SUPFAM" id="SSF52200">
    <property type="entry name" value="Toll/Interleukin receptor TIR domain"/>
    <property type="match status" value="1"/>
</dbReference>
<evidence type="ECO:0000313" key="3">
    <source>
        <dbReference type="Proteomes" id="UP000519972"/>
    </source>
</evidence>